<keyword evidence="4" id="KW-1185">Reference proteome</keyword>
<evidence type="ECO:0000313" key="4">
    <source>
        <dbReference type="Proteomes" id="UP001500622"/>
    </source>
</evidence>
<dbReference type="PANTHER" id="PTHR39159:SF1">
    <property type="entry name" value="UPF0374 PROTEIN YGAC"/>
    <property type="match status" value="1"/>
</dbReference>
<dbReference type="Proteomes" id="UP001500622">
    <property type="component" value="Unassembled WGS sequence"/>
</dbReference>
<dbReference type="Pfam" id="PF04167">
    <property type="entry name" value="DUF402"/>
    <property type="match status" value="1"/>
</dbReference>
<accession>A0ABP8LEN9</accession>
<dbReference type="InterPro" id="IPR050212">
    <property type="entry name" value="Ntdp-like"/>
</dbReference>
<keyword evidence="1" id="KW-0378">Hydrolase</keyword>
<dbReference type="PANTHER" id="PTHR39159">
    <property type="match status" value="1"/>
</dbReference>
<protein>
    <recommendedName>
        <fullName evidence="2">DUF402 domain-containing protein</fullName>
    </recommendedName>
</protein>
<feature type="domain" description="DUF402" evidence="2">
    <location>
        <begin position="63"/>
        <end position="170"/>
    </location>
</feature>
<evidence type="ECO:0000313" key="3">
    <source>
        <dbReference type="EMBL" id="GAA4428272.1"/>
    </source>
</evidence>
<sequence>MGTDPPESFARGAILTRREVLHGQTWLEHPVTVVADDSETLAVRLDPGSRFDFPEHPFGPHPWSSHSAWEETIVLQVNRPGTMYGVWKIFEVDGEFRHWYINFEPPQLRRGQAIETGDYGLDLIVHPDGRRAWKDVEDLHHQRIEGRITTRVVEQVLAAAAEVVDLLDADRRWWSAWDEWSPAVPK</sequence>
<dbReference type="InterPro" id="IPR007295">
    <property type="entry name" value="DUF402"/>
</dbReference>
<evidence type="ECO:0000259" key="2">
    <source>
        <dbReference type="Pfam" id="PF04167"/>
    </source>
</evidence>
<reference evidence="4" key="1">
    <citation type="journal article" date="2019" name="Int. J. Syst. Evol. Microbiol.">
        <title>The Global Catalogue of Microorganisms (GCM) 10K type strain sequencing project: providing services to taxonomists for standard genome sequencing and annotation.</title>
        <authorList>
            <consortium name="The Broad Institute Genomics Platform"/>
            <consortium name="The Broad Institute Genome Sequencing Center for Infectious Disease"/>
            <person name="Wu L."/>
            <person name="Ma J."/>
        </authorList>
    </citation>
    <scope>NUCLEOTIDE SEQUENCE [LARGE SCALE GENOMIC DNA]</scope>
    <source>
        <strain evidence="4">JCM 17810</strain>
    </source>
</reference>
<dbReference type="EMBL" id="BAABGN010000012">
    <property type="protein sequence ID" value="GAA4428272.1"/>
    <property type="molecule type" value="Genomic_DNA"/>
</dbReference>
<gene>
    <name evidence="3" type="ORF">GCM10023169_29220</name>
</gene>
<evidence type="ECO:0000256" key="1">
    <source>
        <dbReference type="ARBA" id="ARBA00022801"/>
    </source>
</evidence>
<proteinExistence type="predicted"/>
<comment type="caution">
    <text evidence="3">The sequence shown here is derived from an EMBL/GenBank/DDBJ whole genome shotgun (WGS) entry which is preliminary data.</text>
</comment>
<dbReference type="Gene3D" id="2.40.380.10">
    <property type="entry name" value="FomD-like"/>
    <property type="match status" value="1"/>
</dbReference>
<dbReference type="RefSeq" id="WP_345217010.1">
    <property type="nucleotide sequence ID" value="NZ_BAABGN010000012.1"/>
</dbReference>
<organism evidence="3 4">
    <name type="scientific">Georgenia halophila</name>
    <dbReference type="NCBI Taxonomy" id="620889"/>
    <lineage>
        <taxon>Bacteria</taxon>
        <taxon>Bacillati</taxon>
        <taxon>Actinomycetota</taxon>
        <taxon>Actinomycetes</taxon>
        <taxon>Micrococcales</taxon>
        <taxon>Bogoriellaceae</taxon>
        <taxon>Georgenia</taxon>
    </lineage>
</organism>
<name>A0ABP8LEN9_9MICO</name>
<dbReference type="InterPro" id="IPR035930">
    <property type="entry name" value="FomD-like_sf"/>
</dbReference>
<dbReference type="SUPFAM" id="SSF159234">
    <property type="entry name" value="FomD-like"/>
    <property type="match status" value="1"/>
</dbReference>